<keyword evidence="5" id="KW-0560">Oxidoreductase</keyword>
<sequence>MNYYIVTGASKGLGLGIVNNLIDPKNNIICISRNKNETIIKRAKSEGCQLNYFEYDLNHVEGIDDLIDKIFSIIDTNKVKSITLINNAGVVTPIKPIGKTDSNAMIKSIHINTIAPMILASQFITHTKDFNCTRKICNISSGAGSNPYYGWGTYCTSKAAMDMFGRCVGVEQEKENNPVKIISFSPGIIDTPMQEIIRESNEDDFELIHKFRKFKEDGALRSPDFVAKKVIEAINKKDLDNGSLIHIMDLI</sequence>
<dbReference type="InterPro" id="IPR036291">
    <property type="entry name" value="NAD(P)-bd_dom_sf"/>
</dbReference>
<dbReference type="PANTHER" id="PTHR44085">
    <property type="entry name" value="SEPIAPTERIN REDUCTASE"/>
    <property type="match status" value="1"/>
</dbReference>
<accession>A0A4R1MY13</accession>
<comment type="similarity">
    <text evidence="2">Belongs to the short-chain dehydrogenases/reductases (SDR) family.</text>
</comment>
<dbReference type="GO" id="GO:0005737">
    <property type="term" value="C:cytoplasm"/>
    <property type="evidence" value="ECO:0007669"/>
    <property type="project" value="UniProtKB-SubCell"/>
</dbReference>
<dbReference type="OrthoDB" id="9803333at2"/>
<dbReference type="Gene3D" id="3.40.50.720">
    <property type="entry name" value="NAD(P)-binding Rossmann-like Domain"/>
    <property type="match status" value="1"/>
</dbReference>
<comment type="caution">
    <text evidence="6">The sequence shown here is derived from an EMBL/GenBank/DDBJ whole genome shotgun (WGS) entry which is preliminary data.</text>
</comment>
<evidence type="ECO:0000256" key="2">
    <source>
        <dbReference type="ARBA" id="ARBA00006484"/>
    </source>
</evidence>
<name>A0A4R1MY13_9FIRM</name>
<evidence type="ECO:0000256" key="3">
    <source>
        <dbReference type="ARBA" id="ARBA00022490"/>
    </source>
</evidence>
<organism evidence="6 7">
    <name type="scientific">Natranaerovirga hydrolytica</name>
    <dbReference type="NCBI Taxonomy" id="680378"/>
    <lineage>
        <taxon>Bacteria</taxon>
        <taxon>Bacillati</taxon>
        <taxon>Bacillota</taxon>
        <taxon>Clostridia</taxon>
        <taxon>Lachnospirales</taxon>
        <taxon>Natranaerovirgaceae</taxon>
        <taxon>Natranaerovirga</taxon>
    </lineage>
</organism>
<keyword evidence="7" id="KW-1185">Reference proteome</keyword>
<evidence type="ECO:0000313" key="6">
    <source>
        <dbReference type="EMBL" id="TCK98168.1"/>
    </source>
</evidence>
<dbReference type="EMBL" id="SMGQ01000011">
    <property type="protein sequence ID" value="TCK98168.1"/>
    <property type="molecule type" value="Genomic_DNA"/>
</dbReference>
<dbReference type="InterPro" id="IPR002347">
    <property type="entry name" value="SDR_fam"/>
</dbReference>
<dbReference type="RefSeq" id="WP_132280262.1">
    <property type="nucleotide sequence ID" value="NZ_SMGQ01000011.1"/>
</dbReference>
<reference evidence="6 7" key="1">
    <citation type="submission" date="2019-03" db="EMBL/GenBank/DDBJ databases">
        <title>Genomic Encyclopedia of Type Strains, Phase IV (KMG-IV): sequencing the most valuable type-strain genomes for metagenomic binning, comparative biology and taxonomic classification.</title>
        <authorList>
            <person name="Goeker M."/>
        </authorList>
    </citation>
    <scope>NUCLEOTIDE SEQUENCE [LARGE SCALE GENOMIC DNA]</scope>
    <source>
        <strain evidence="6 7">DSM 24176</strain>
    </source>
</reference>
<evidence type="ECO:0000256" key="5">
    <source>
        <dbReference type="ARBA" id="ARBA00023002"/>
    </source>
</evidence>
<dbReference type="PROSITE" id="PS00061">
    <property type="entry name" value="ADH_SHORT"/>
    <property type="match status" value="1"/>
</dbReference>
<proteinExistence type="inferred from homology"/>
<dbReference type="SUPFAM" id="SSF51735">
    <property type="entry name" value="NAD(P)-binding Rossmann-fold domains"/>
    <property type="match status" value="1"/>
</dbReference>
<evidence type="ECO:0000256" key="1">
    <source>
        <dbReference type="ARBA" id="ARBA00004496"/>
    </source>
</evidence>
<gene>
    <name evidence="6" type="ORF">EDC19_0586</name>
</gene>
<dbReference type="InterPro" id="IPR020904">
    <property type="entry name" value="Sc_DH/Rdtase_CS"/>
</dbReference>
<dbReference type="AlphaFoldDB" id="A0A4R1MY13"/>
<keyword evidence="3" id="KW-0963">Cytoplasm</keyword>
<keyword evidence="4" id="KW-0521">NADP</keyword>
<comment type="subcellular location">
    <subcellularLocation>
        <location evidence="1">Cytoplasm</location>
    </subcellularLocation>
</comment>
<dbReference type="InterPro" id="IPR051721">
    <property type="entry name" value="Biopterin_syn/organic_redct"/>
</dbReference>
<protein>
    <submittedName>
        <fullName evidence="6">Benzil reductase ((S)-benzoin forming)</fullName>
    </submittedName>
</protein>
<dbReference type="GO" id="GO:0004757">
    <property type="term" value="F:sepiapterin reductase (NADP+) activity"/>
    <property type="evidence" value="ECO:0007669"/>
    <property type="project" value="TreeGrafter"/>
</dbReference>
<dbReference type="GO" id="GO:0006729">
    <property type="term" value="P:tetrahydrobiopterin biosynthetic process"/>
    <property type="evidence" value="ECO:0007669"/>
    <property type="project" value="TreeGrafter"/>
</dbReference>
<evidence type="ECO:0000256" key="4">
    <source>
        <dbReference type="ARBA" id="ARBA00022857"/>
    </source>
</evidence>
<dbReference type="NCBIfam" id="NF005381">
    <property type="entry name" value="PRK06924.1"/>
    <property type="match status" value="1"/>
</dbReference>
<evidence type="ECO:0000313" key="7">
    <source>
        <dbReference type="Proteomes" id="UP000294545"/>
    </source>
</evidence>
<dbReference type="Proteomes" id="UP000294545">
    <property type="component" value="Unassembled WGS sequence"/>
</dbReference>
<dbReference type="PANTHER" id="PTHR44085:SF2">
    <property type="entry name" value="SEPIAPTERIN REDUCTASE"/>
    <property type="match status" value="1"/>
</dbReference>
<dbReference type="Pfam" id="PF00106">
    <property type="entry name" value="adh_short"/>
    <property type="match status" value="1"/>
</dbReference>
<dbReference type="PRINTS" id="PR00081">
    <property type="entry name" value="GDHRDH"/>
</dbReference>